<keyword evidence="2" id="KW-1185">Reference proteome</keyword>
<evidence type="ECO:0000313" key="1">
    <source>
        <dbReference type="EMBL" id="NVO78319.1"/>
    </source>
</evidence>
<comment type="caution">
    <text evidence="1">The sequence shown here is derived from an EMBL/GenBank/DDBJ whole genome shotgun (WGS) entry which is preliminary data.</text>
</comment>
<name>A0A850QGP0_9BURK</name>
<gene>
    <name evidence="1" type="ORF">HV832_10810</name>
</gene>
<dbReference type="EMBL" id="JABXYJ010000005">
    <property type="protein sequence ID" value="NVO78319.1"/>
    <property type="molecule type" value="Genomic_DNA"/>
</dbReference>
<dbReference type="AlphaFoldDB" id="A0A850QGP0"/>
<protein>
    <submittedName>
        <fullName evidence="1">Uncharacterized protein</fullName>
    </submittedName>
</protein>
<reference evidence="1 2" key="1">
    <citation type="submission" date="2020-06" db="EMBL/GenBank/DDBJ databases">
        <authorList>
            <person name="Qiu C."/>
            <person name="Liu Z."/>
        </authorList>
    </citation>
    <scope>NUCLEOTIDE SEQUENCE [LARGE SCALE GENOMIC DNA]</scope>
    <source>
        <strain evidence="1 2">EM 1</strain>
    </source>
</reference>
<organism evidence="1 2">
    <name type="scientific">Undibacterium oligocarboniphilum</name>
    <dbReference type="NCBI Taxonomy" id="666702"/>
    <lineage>
        <taxon>Bacteria</taxon>
        <taxon>Pseudomonadati</taxon>
        <taxon>Pseudomonadota</taxon>
        <taxon>Betaproteobacteria</taxon>
        <taxon>Burkholderiales</taxon>
        <taxon>Oxalobacteraceae</taxon>
        <taxon>Undibacterium</taxon>
    </lineage>
</organism>
<proteinExistence type="predicted"/>
<accession>A0A850QGP0</accession>
<sequence length="405" mass="45700">MSDQFHIALTDHRPFFETALRYGVQRAIIPSSKITAIETEAPKGMVQIAAAFGSQYLRPEIELARRRIVNLASLYLLETSGGDLEMAAKLIRDNTFLTLSRGGSGLLKALFAMPEYPLLGQDVKGRVEDFLDAWSLKDRPADYRNALAHRQANVMEIEAGFWFGDMLGLSRSYLREEDVEAAAIVRTALLTMMFADQGAVLENQLEFATLIESVRRMGVAKRNKAVAALDLTLVPEQFTAIARRIAEEIRTHDLPLLNDKNTSLDKLVFSLKDRYYLKDHEIEDTSEYDALVSKEWTRLTKGKTDVDSLMTLFLCMAAGVAPKTSLPEKTAKSIVKKFRAEGFSHELAAQWIKTSAPHEKQEGLLEDWHHFVEEAGNYLLDDWDTNYSGALRFLNMHCHIQQAAR</sequence>
<dbReference type="Proteomes" id="UP000588051">
    <property type="component" value="Unassembled WGS sequence"/>
</dbReference>
<dbReference type="RefSeq" id="WP_176803840.1">
    <property type="nucleotide sequence ID" value="NZ_JABXYJ010000005.1"/>
</dbReference>
<evidence type="ECO:0000313" key="2">
    <source>
        <dbReference type="Proteomes" id="UP000588051"/>
    </source>
</evidence>